<evidence type="ECO:0000313" key="2">
    <source>
        <dbReference type="Proteomes" id="UP000251211"/>
    </source>
</evidence>
<protein>
    <recommendedName>
        <fullName evidence="3">Acyl-CoA thioesterase FadM</fullName>
    </recommendedName>
</protein>
<sequence length="150" mass="16007">MPAHRHLGNVRAMPRYTIALRNNATPDAPASVSRHVPFYCAHEAAGAAWKRALVEACGDLLDPVTQTAVVNVVSNFGRELFTGDADIVVTLDRIGSTSLTFLITIHQDCVQAAELTVVLVHLDSSRVNSAPWSPAQIAALEALRSTPAVA</sequence>
<dbReference type="AlphaFoldDB" id="A0AB38F8W9"/>
<evidence type="ECO:0000313" key="1">
    <source>
        <dbReference type="EMBL" id="SPZ36181.1"/>
    </source>
</evidence>
<dbReference type="Gene3D" id="3.10.129.10">
    <property type="entry name" value="Hotdog Thioesterase"/>
    <property type="match status" value="1"/>
</dbReference>
<gene>
    <name evidence="1" type="ORF">NCTC13229_01156</name>
</gene>
<accession>A0AB38F8W9</accession>
<dbReference type="SUPFAM" id="SSF54637">
    <property type="entry name" value="Thioesterase/thiol ester dehydrase-isomerase"/>
    <property type="match status" value="1"/>
</dbReference>
<dbReference type="InterPro" id="IPR029069">
    <property type="entry name" value="HotDog_dom_sf"/>
</dbReference>
<dbReference type="EMBL" id="UAUI01000001">
    <property type="protein sequence ID" value="SPZ36181.1"/>
    <property type="molecule type" value="Genomic_DNA"/>
</dbReference>
<dbReference type="Proteomes" id="UP000251211">
    <property type="component" value="Unassembled WGS sequence"/>
</dbReference>
<evidence type="ECO:0008006" key="3">
    <source>
        <dbReference type="Google" id="ProtNLM"/>
    </source>
</evidence>
<name>A0AB38F8W9_RHOWR</name>
<organism evidence="1 2">
    <name type="scientific">Rhodococcus wratislaviensis</name>
    <name type="common">Tsukamurella wratislaviensis</name>
    <dbReference type="NCBI Taxonomy" id="44752"/>
    <lineage>
        <taxon>Bacteria</taxon>
        <taxon>Bacillati</taxon>
        <taxon>Actinomycetota</taxon>
        <taxon>Actinomycetes</taxon>
        <taxon>Mycobacteriales</taxon>
        <taxon>Nocardiaceae</taxon>
        <taxon>Rhodococcus</taxon>
    </lineage>
</organism>
<comment type="caution">
    <text evidence="1">The sequence shown here is derived from an EMBL/GenBank/DDBJ whole genome shotgun (WGS) entry which is preliminary data.</text>
</comment>
<reference evidence="1 2" key="1">
    <citation type="submission" date="2018-06" db="EMBL/GenBank/DDBJ databases">
        <authorList>
            <consortium name="Pathogen Informatics"/>
            <person name="Doyle S."/>
        </authorList>
    </citation>
    <scope>NUCLEOTIDE SEQUENCE [LARGE SCALE GENOMIC DNA]</scope>
    <source>
        <strain evidence="1 2">NCTC13229</strain>
    </source>
</reference>
<proteinExistence type="predicted"/>